<proteinExistence type="predicted"/>
<feature type="signal peptide" evidence="1">
    <location>
        <begin position="1"/>
        <end position="15"/>
    </location>
</feature>
<dbReference type="AlphaFoldDB" id="T5AMF7"/>
<accession>T5AMF7</accession>
<dbReference type="HOGENOM" id="CLU_2558890_0_0_1"/>
<gene>
    <name evidence="2" type="ORF">OCS_00681</name>
</gene>
<feature type="chain" id="PRO_5013130652" evidence="1">
    <location>
        <begin position="16"/>
        <end position="82"/>
    </location>
</feature>
<name>T5AMF7_OPHSC</name>
<dbReference type="Proteomes" id="UP000019374">
    <property type="component" value="Unassembled WGS sequence"/>
</dbReference>
<evidence type="ECO:0000313" key="3">
    <source>
        <dbReference type="Proteomes" id="UP000019374"/>
    </source>
</evidence>
<sequence length="82" mass="9017">MHFKILLSLAASVTALPALEVSHAQVVKLEAGAESEALYPVTWPNKRESEAGALYPVTWPNKRESEAGALYPVTWPNKRAEE</sequence>
<reference evidence="2 3" key="1">
    <citation type="journal article" date="2013" name="Chin. Sci. Bull.">
        <title>Genome survey uncovers the secrets of sex and lifestyle in caterpillar fungus.</title>
        <authorList>
            <person name="Hu X."/>
            <person name="Zhang Y."/>
            <person name="Xiao G."/>
            <person name="Zheng P."/>
            <person name="Xia Y."/>
            <person name="Zhang X."/>
            <person name="St Leger R.J."/>
            <person name="Liu X."/>
            <person name="Wang C."/>
        </authorList>
    </citation>
    <scope>NUCLEOTIDE SEQUENCE [LARGE SCALE GENOMIC DNA]</scope>
    <source>
        <strain evidence="3">Co18 / CGMCC 3.14243</strain>
        <tissue evidence="2">Fruit-body</tissue>
    </source>
</reference>
<organism evidence="2 3">
    <name type="scientific">Ophiocordyceps sinensis (strain Co18 / CGMCC 3.14243)</name>
    <name type="common">Yarsagumba caterpillar fungus</name>
    <name type="synonym">Hirsutella sinensis</name>
    <dbReference type="NCBI Taxonomy" id="911162"/>
    <lineage>
        <taxon>Eukaryota</taxon>
        <taxon>Fungi</taxon>
        <taxon>Dikarya</taxon>
        <taxon>Ascomycota</taxon>
        <taxon>Pezizomycotina</taxon>
        <taxon>Sordariomycetes</taxon>
        <taxon>Hypocreomycetidae</taxon>
        <taxon>Hypocreales</taxon>
        <taxon>Ophiocordycipitaceae</taxon>
        <taxon>Ophiocordyceps</taxon>
    </lineage>
</organism>
<protein>
    <submittedName>
        <fullName evidence="2">Uncharacterized protein</fullName>
    </submittedName>
</protein>
<keyword evidence="1" id="KW-0732">Signal</keyword>
<dbReference type="EMBL" id="KE652202">
    <property type="protein sequence ID" value="EQL03601.1"/>
    <property type="molecule type" value="Genomic_DNA"/>
</dbReference>
<evidence type="ECO:0000313" key="2">
    <source>
        <dbReference type="EMBL" id="EQL03601.1"/>
    </source>
</evidence>
<evidence type="ECO:0000256" key="1">
    <source>
        <dbReference type="SAM" id="SignalP"/>
    </source>
</evidence>